<dbReference type="InterPro" id="IPR059052">
    <property type="entry name" value="HH_YbhG-like"/>
</dbReference>
<feature type="domain" description="YbhG-like alpha-helical hairpin" evidence="5">
    <location>
        <begin position="83"/>
        <end position="205"/>
    </location>
</feature>
<evidence type="ECO:0000256" key="1">
    <source>
        <dbReference type="ARBA" id="ARBA00004196"/>
    </source>
</evidence>
<dbReference type="InterPro" id="IPR050465">
    <property type="entry name" value="UPF0194_transport"/>
</dbReference>
<keyword evidence="4" id="KW-0732">Signal</keyword>
<evidence type="ECO:0000313" key="8">
    <source>
        <dbReference type="Proteomes" id="UP000183997"/>
    </source>
</evidence>
<dbReference type="EMBL" id="FRAR01000008">
    <property type="protein sequence ID" value="SHK18232.1"/>
    <property type="molecule type" value="Genomic_DNA"/>
</dbReference>
<dbReference type="RefSeq" id="WP_072911361.1">
    <property type="nucleotide sequence ID" value="NZ_FRAR01000008.1"/>
</dbReference>
<feature type="chain" id="PRO_5038894533" evidence="4">
    <location>
        <begin position="23"/>
        <end position="324"/>
    </location>
</feature>
<evidence type="ECO:0000256" key="4">
    <source>
        <dbReference type="SAM" id="SignalP"/>
    </source>
</evidence>
<evidence type="ECO:0000259" key="5">
    <source>
        <dbReference type="Pfam" id="PF25881"/>
    </source>
</evidence>
<dbReference type="STRING" id="1121421.SAMN02745123_00980"/>
<dbReference type="GO" id="GO:0030313">
    <property type="term" value="C:cell envelope"/>
    <property type="evidence" value="ECO:0007669"/>
    <property type="project" value="UniProtKB-SubCell"/>
</dbReference>
<dbReference type="PANTHER" id="PTHR32347:SF23">
    <property type="entry name" value="BLL5650 PROTEIN"/>
    <property type="match status" value="1"/>
</dbReference>
<evidence type="ECO:0000313" key="7">
    <source>
        <dbReference type="EMBL" id="SHK18232.1"/>
    </source>
</evidence>
<organism evidence="7 8">
    <name type="scientific">Desulforamulus aeronauticus DSM 10349</name>
    <dbReference type="NCBI Taxonomy" id="1121421"/>
    <lineage>
        <taxon>Bacteria</taxon>
        <taxon>Bacillati</taxon>
        <taxon>Bacillota</taxon>
        <taxon>Clostridia</taxon>
        <taxon>Eubacteriales</taxon>
        <taxon>Peptococcaceae</taxon>
        <taxon>Desulforamulus</taxon>
    </lineage>
</organism>
<dbReference type="Gene3D" id="2.40.30.170">
    <property type="match status" value="1"/>
</dbReference>
<proteinExistence type="predicted"/>
<evidence type="ECO:0000256" key="3">
    <source>
        <dbReference type="SAM" id="Coils"/>
    </source>
</evidence>
<keyword evidence="8" id="KW-1185">Reference proteome</keyword>
<dbReference type="Gene3D" id="2.40.50.100">
    <property type="match status" value="1"/>
</dbReference>
<protein>
    <submittedName>
        <fullName evidence="7">Barrel-sandwich domain of CusB or HlyD membrane-fusion</fullName>
    </submittedName>
</protein>
<dbReference type="Proteomes" id="UP000183997">
    <property type="component" value="Unassembled WGS sequence"/>
</dbReference>
<dbReference type="Pfam" id="PF25954">
    <property type="entry name" value="Beta-barrel_RND_2"/>
    <property type="match status" value="1"/>
</dbReference>
<sequence>MKKIICAALLAALMLTGCSATPATKEQKQEAAVPVYYLAGKVQASEAADLSVPFTGRVERVLTTVGQDVKAGDPLVQFDTSEASAQVEVTRQALAIAQANLEKARTGARPEQLHQAEATAKAAKTALENAQNNLKRYQTLYDSEAIPLSQLETAEGQAASAEAAFRNADEALAILKNGETKAYMAVLEKQVDQAQASVASAEAALVNRTVKAPFDCTVVACPAKAGETYTAQTTLVSLENRDRLTLDAYGPTSAVAHFKVGQKVSVRVAEQSNKEIAGTVTWVGNTVDPKRRDVLVKISLAPETSLMAGMFAEVAPVQEGKHHG</sequence>
<evidence type="ECO:0000256" key="2">
    <source>
        <dbReference type="ARBA" id="ARBA00023054"/>
    </source>
</evidence>
<comment type="subcellular location">
    <subcellularLocation>
        <location evidence="1">Cell envelope</location>
    </subcellularLocation>
</comment>
<dbReference type="AlphaFoldDB" id="A0A1M6QDB0"/>
<feature type="coiled-coil region" evidence="3">
    <location>
        <begin position="113"/>
        <end position="204"/>
    </location>
</feature>
<gene>
    <name evidence="7" type="ORF">SAMN02745123_00980</name>
</gene>
<dbReference type="Pfam" id="PF25881">
    <property type="entry name" value="HH_YBHG"/>
    <property type="match status" value="1"/>
</dbReference>
<keyword evidence="2 3" id="KW-0175">Coiled coil</keyword>
<reference evidence="8" key="1">
    <citation type="submission" date="2016-11" db="EMBL/GenBank/DDBJ databases">
        <authorList>
            <person name="Varghese N."/>
            <person name="Submissions S."/>
        </authorList>
    </citation>
    <scope>NUCLEOTIDE SEQUENCE [LARGE SCALE GENOMIC DNA]</scope>
    <source>
        <strain evidence="8">DSM 10349</strain>
    </source>
</reference>
<dbReference type="PROSITE" id="PS51257">
    <property type="entry name" value="PROKAR_LIPOPROTEIN"/>
    <property type="match status" value="1"/>
</dbReference>
<feature type="domain" description="CusB-like beta-barrel" evidence="6">
    <location>
        <begin position="248"/>
        <end position="315"/>
    </location>
</feature>
<dbReference type="OrthoDB" id="2047779at2"/>
<feature type="signal peptide" evidence="4">
    <location>
        <begin position="1"/>
        <end position="22"/>
    </location>
</feature>
<dbReference type="SUPFAM" id="SSF111369">
    <property type="entry name" value="HlyD-like secretion proteins"/>
    <property type="match status" value="2"/>
</dbReference>
<dbReference type="PANTHER" id="PTHR32347">
    <property type="entry name" value="EFFLUX SYSTEM COMPONENT YKNX-RELATED"/>
    <property type="match status" value="1"/>
</dbReference>
<evidence type="ECO:0000259" key="6">
    <source>
        <dbReference type="Pfam" id="PF25954"/>
    </source>
</evidence>
<name>A0A1M6QDB0_9FIRM</name>
<accession>A0A1M6QDB0</accession>
<dbReference type="InterPro" id="IPR058792">
    <property type="entry name" value="Beta-barrel_RND_2"/>
</dbReference>
<dbReference type="Gene3D" id="1.10.287.470">
    <property type="entry name" value="Helix hairpin bin"/>
    <property type="match status" value="2"/>
</dbReference>